<feature type="region of interest" description="Disordered" evidence="1">
    <location>
        <begin position="86"/>
        <end position="133"/>
    </location>
</feature>
<dbReference type="AlphaFoldDB" id="A0A1E7FPZ5"/>
<evidence type="ECO:0000313" key="3">
    <source>
        <dbReference type="Proteomes" id="UP000095751"/>
    </source>
</evidence>
<dbReference type="Proteomes" id="UP000095751">
    <property type="component" value="Unassembled WGS sequence"/>
</dbReference>
<feature type="compositionally biased region" description="Basic and acidic residues" evidence="1">
    <location>
        <begin position="107"/>
        <end position="120"/>
    </location>
</feature>
<evidence type="ECO:0000313" key="2">
    <source>
        <dbReference type="EMBL" id="OEU20216.1"/>
    </source>
</evidence>
<reference evidence="2 3" key="1">
    <citation type="submission" date="2016-09" db="EMBL/GenBank/DDBJ databases">
        <title>Extensive genetic diversity and differential bi-allelic expression allows diatom success in the polar Southern Ocean.</title>
        <authorList>
            <consortium name="DOE Joint Genome Institute"/>
            <person name="Mock T."/>
            <person name="Otillar R.P."/>
            <person name="Strauss J."/>
            <person name="Dupont C."/>
            <person name="Frickenhaus S."/>
            <person name="Maumus F."/>
            <person name="Mcmullan M."/>
            <person name="Sanges R."/>
            <person name="Schmutz J."/>
            <person name="Toseland A."/>
            <person name="Valas R."/>
            <person name="Veluchamy A."/>
            <person name="Ward B.J."/>
            <person name="Allen A."/>
            <person name="Barry K."/>
            <person name="Falciatore A."/>
            <person name="Ferrante M."/>
            <person name="Fortunato A.E."/>
            <person name="Gloeckner G."/>
            <person name="Gruber A."/>
            <person name="Hipkin R."/>
            <person name="Janech M."/>
            <person name="Kroth P."/>
            <person name="Leese F."/>
            <person name="Lindquist E."/>
            <person name="Lyon B.R."/>
            <person name="Martin J."/>
            <person name="Mayer C."/>
            <person name="Parker M."/>
            <person name="Quesneville H."/>
            <person name="Raymond J."/>
            <person name="Uhlig C."/>
            <person name="Valentin K.U."/>
            <person name="Worden A.Z."/>
            <person name="Armbrust E.V."/>
            <person name="Bowler C."/>
            <person name="Green B."/>
            <person name="Moulton V."/>
            <person name="Van Oosterhout C."/>
            <person name="Grigoriev I."/>
        </authorList>
    </citation>
    <scope>NUCLEOTIDE SEQUENCE [LARGE SCALE GENOMIC DNA]</scope>
    <source>
        <strain evidence="2 3">CCMP1102</strain>
    </source>
</reference>
<protein>
    <submittedName>
        <fullName evidence="2">Uncharacterized protein</fullName>
    </submittedName>
</protein>
<feature type="compositionally biased region" description="Acidic residues" evidence="1">
    <location>
        <begin position="200"/>
        <end position="210"/>
    </location>
</feature>
<gene>
    <name evidence="2" type="ORF">FRACYDRAFT_236288</name>
</gene>
<evidence type="ECO:0000256" key="1">
    <source>
        <dbReference type="SAM" id="MobiDB-lite"/>
    </source>
</evidence>
<organism evidence="2 3">
    <name type="scientific">Fragilariopsis cylindrus CCMP1102</name>
    <dbReference type="NCBI Taxonomy" id="635003"/>
    <lineage>
        <taxon>Eukaryota</taxon>
        <taxon>Sar</taxon>
        <taxon>Stramenopiles</taxon>
        <taxon>Ochrophyta</taxon>
        <taxon>Bacillariophyta</taxon>
        <taxon>Bacillariophyceae</taxon>
        <taxon>Bacillariophycidae</taxon>
        <taxon>Bacillariales</taxon>
        <taxon>Bacillariaceae</taxon>
        <taxon>Fragilariopsis</taxon>
    </lineage>
</organism>
<accession>A0A1E7FPZ5</accession>
<dbReference type="KEGG" id="fcy:FRACYDRAFT_236288"/>
<feature type="region of interest" description="Disordered" evidence="1">
    <location>
        <begin position="190"/>
        <end position="210"/>
    </location>
</feature>
<keyword evidence="3" id="KW-1185">Reference proteome</keyword>
<dbReference type="InParanoid" id="A0A1E7FPZ5"/>
<sequence>MPCGTNLKGANYVLNYAVKAFYTLSQRGDWDKCLQQPAGDAAAHMATSGDAPPPSGIRCFNCDDSHHLCHCPLPCDHAKIKRAREEQASSQPSKFGRRAFTCPPKWRLPEEGENNKRVIDGKPFTFNPTSKRWDADTVPDSGIPPIAAVVPPATPTGQLSTPAPATPTMTLPAMPTLPLAQGAFFTGYGGSPIMDRESQEGFEDDDDCET</sequence>
<name>A0A1E7FPZ5_9STRA</name>
<proteinExistence type="predicted"/>
<dbReference type="EMBL" id="KV784355">
    <property type="protein sequence ID" value="OEU20216.1"/>
    <property type="molecule type" value="Genomic_DNA"/>
</dbReference>